<evidence type="ECO:0000313" key="7">
    <source>
        <dbReference type="EMBL" id="KRP93216.1"/>
    </source>
</evidence>
<dbReference type="Gene3D" id="3.40.50.12780">
    <property type="entry name" value="N-terminal domain of ligase-like"/>
    <property type="match status" value="1"/>
</dbReference>
<comment type="similarity">
    <text evidence="1">Belongs to the ATP-dependent AMP-binding enzyme family.</text>
</comment>
<dbReference type="GO" id="GO:0044550">
    <property type="term" value="P:secondary metabolite biosynthetic process"/>
    <property type="evidence" value="ECO:0007669"/>
    <property type="project" value="TreeGrafter"/>
</dbReference>
<dbReference type="STRING" id="108015.GA0061099_101038"/>
<dbReference type="PANTHER" id="PTHR43352">
    <property type="entry name" value="ACETYL-COA SYNTHETASE"/>
    <property type="match status" value="1"/>
</dbReference>
<dbReference type="PANTHER" id="PTHR43352:SF1">
    <property type="entry name" value="ANTHRANILATE--COA LIGASE"/>
    <property type="match status" value="1"/>
</dbReference>
<keyword evidence="3" id="KW-0547">Nucleotide-binding</keyword>
<proteinExistence type="inferred from homology"/>
<dbReference type="GO" id="GO:0016405">
    <property type="term" value="F:CoA-ligase activity"/>
    <property type="evidence" value="ECO:0007669"/>
    <property type="project" value="InterPro"/>
</dbReference>
<dbReference type="GO" id="GO:0005524">
    <property type="term" value="F:ATP binding"/>
    <property type="evidence" value="ECO:0007669"/>
    <property type="project" value="UniProtKB-KW"/>
</dbReference>
<dbReference type="OrthoDB" id="9803968at2"/>
<evidence type="ECO:0000259" key="5">
    <source>
        <dbReference type="Pfam" id="PF00501"/>
    </source>
</evidence>
<evidence type="ECO:0000256" key="2">
    <source>
        <dbReference type="ARBA" id="ARBA00022598"/>
    </source>
</evidence>
<dbReference type="SUPFAM" id="SSF56801">
    <property type="entry name" value="Acetyl-CoA synthetase-like"/>
    <property type="match status" value="1"/>
</dbReference>
<keyword evidence="2 7" id="KW-0436">Ligase</keyword>
<evidence type="ECO:0000256" key="1">
    <source>
        <dbReference type="ARBA" id="ARBA00006432"/>
    </source>
</evidence>
<evidence type="ECO:0000313" key="8">
    <source>
        <dbReference type="Proteomes" id="UP000051380"/>
    </source>
</evidence>
<dbReference type="InterPro" id="IPR042099">
    <property type="entry name" value="ANL_N_sf"/>
</dbReference>
<dbReference type="FunFam" id="3.40.50.12780:FF:000048">
    <property type="entry name" value="Coenzyme A ligase"/>
    <property type="match status" value="1"/>
</dbReference>
<dbReference type="InterPro" id="IPR020845">
    <property type="entry name" value="AMP-binding_CS"/>
</dbReference>
<evidence type="ECO:0000259" key="6">
    <source>
        <dbReference type="Pfam" id="PF13193"/>
    </source>
</evidence>
<protein>
    <submittedName>
        <fullName evidence="7">2-aminobenzoate-CoA ligase</fullName>
    </submittedName>
</protein>
<dbReference type="GO" id="GO:0016878">
    <property type="term" value="F:acid-thiol ligase activity"/>
    <property type="evidence" value="ECO:0007669"/>
    <property type="project" value="TreeGrafter"/>
</dbReference>
<accession>A0A0R3C679</accession>
<organism evidence="7 8">
    <name type="scientific">Bradyrhizobium yuanmingense</name>
    <dbReference type="NCBI Taxonomy" id="108015"/>
    <lineage>
        <taxon>Bacteria</taxon>
        <taxon>Pseudomonadati</taxon>
        <taxon>Pseudomonadota</taxon>
        <taxon>Alphaproteobacteria</taxon>
        <taxon>Hyphomicrobiales</taxon>
        <taxon>Nitrobacteraceae</taxon>
        <taxon>Bradyrhizobium</taxon>
    </lineage>
</organism>
<dbReference type="InterPro" id="IPR011957">
    <property type="entry name" value="Benz_CoA_lig"/>
</dbReference>
<reference evidence="7 8" key="1">
    <citation type="submission" date="2015-09" db="EMBL/GenBank/DDBJ databases">
        <title>Draft Genome Sequence of the Strain BR 3267 (Bradyrhizobium yuanmingense) recommended as inoculant for cowpea in Brazil.</title>
        <authorList>
            <person name="Simoes-Araujo J.L."/>
            <person name="Zilli J.E."/>
        </authorList>
    </citation>
    <scope>NUCLEOTIDE SEQUENCE [LARGE SCALE GENOMIC DNA]</scope>
    <source>
        <strain evidence="7 8">BR3267</strain>
    </source>
</reference>
<dbReference type="Proteomes" id="UP000051380">
    <property type="component" value="Unassembled WGS sequence"/>
</dbReference>
<name>A0A0R3C679_9BRAD</name>
<dbReference type="RefSeq" id="WP_057028671.1">
    <property type="nucleotide sequence ID" value="NZ_LJYF01000030.1"/>
</dbReference>
<dbReference type="InterPro" id="IPR000873">
    <property type="entry name" value="AMP-dep_synth/lig_dom"/>
</dbReference>
<dbReference type="CDD" id="cd05958">
    <property type="entry name" value="ABCL"/>
    <property type="match status" value="1"/>
</dbReference>
<dbReference type="Pfam" id="PF00501">
    <property type="entry name" value="AMP-binding"/>
    <property type="match status" value="1"/>
</dbReference>
<gene>
    <name evidence="7" type="ORF">AOQ72_26665</name>
</gene>
<dbReference type="EMBL" id="LJYF01000030">
    <property type="protein sequence ID" value="KRP93216.1"/>
    <property type="molecule type" value="Genomic_DNA"/>
</dbReference>
<keyword evidence="4" id="KW-0067">ATP-binding</keyword>
<dbReference type="FunFam" id="3.30.300.30:FF:000005">
    <property type="entry name" value="Acyl-coenzyme A synthetase ACSM5, mitochondrial"/>
    <property type="match status" value="1"/>
</dbReference>
<evidence type="ECO:0000256" key="4">
    <source>
        <dbReference type="ARBA" id="ARBA00022840"/>
    </source>
</evidence>
<dbReference type="Pfam" id="PF13193">
    <property type="entry name" value="AMP-binding_C"/>
    <property type="match status" value="1"/>
</dbReference>
<comment type="caution">
    <text evidence="7">The sequence shown here is derived from an EMBL/GenBank/DDBJ whole genome shotgun (WGS) entry which is preliminary data.</text>
</comment>
<dbReference type="Gene3D" id="3.30.300.30">
    <property type="match status" value="1"/>
</dbReference>
<dbReference type="NCBIfam" id="TIGR02262">
    <property type="entry name" value="benz_CoA_lig"/>
    <property type="match status" value="1"/>
</dbReference>
<sequence length="563" mass="60757">MANAAKIQGTGSSDGSAATAHVDTFARQHLPPRELWPEFIFTRPELNYPPRLNCVSYFLDRWVEQGHGDAPCVISPAVSYTYRELQALVNRIANVLVGKLGLVSGGRVLLRSANNPMMVATYLAVIKAGGICVATMPLLRAKELSYPIQKAEITLALCDGKLAEEMEKAKAAAPGLERVVYWGNGAADSLEALIADVSPEFEAVDTAADDICLIAFTSGTTGDPKGTMHFHRDMLAVCDGYARNILRAEQNDRFIGSAPLAFTFGFGGVLFPMHIGASFVVLEKTTPDDILNAIEQYKTTVCFTAPTAYRAMLGRLAGRDISSLRKCVSAGETLPKPTFDAWLKTTGIKLMDGIGSTEMLHIFISATEDEIRPGATGKPVPGYEAKIVDDEGRDVPPGTMGFLAVRGPTGCRYLADERQRKYVQNGWNITGDTYLMDSDGYFWYQSRSDDMIVSAGYNIAGTDVEAALLTHPAVAECGVVGAPDEARGMIVKAYVVAAPGVTPDAQLVAELQEHVKREIAPYKYPRAIEFVAQLPKTETGKLKRFALRQLAQAAVTSSGVAAE</sequence>
<dbReference type="PROSITE" id="PS00455">
    <property type="entry name" value="AMP_BINDING"/>
    <property type="match status" value="1"/>
</dbReference>
<feature type="domain" description="AMP-dependent synthetase/ligase" evidence="5">
    <location>
        <begin position="61"/>
        <end position="409"/>
    </location>
</feature>
<dbReference type="InterPro" id="IPR025110">
    <property type="entry name" value="AMP-bd_C"/>
</dbReference>
<evidence type="ECO:0000256" key="3">
    <source>
        <dbReference type="ARBA" id="ARBA00022741"/>
    </source>
</evidence>
<dbReference type="AlphaFoldDB" id="A0A0R3C679"/>
<feature type="domain" description="AMP-binding enzyme C-terminal" evidence="6">
    <location>
        <begin position="464"/>
        <end position="541"/>
    </location>
</feature>
<dbReference type="InterPro" id="IPR045851">
    <property type="entry name" value="AMP-bd_C_sf"/>
</dbReference>